<dbReference type="Proteomes" id="UP000694383">
    <property type="component" value="Unplaced"/>
</dbReference>
<keyword evidence="5" id="KW-1185">Reference proteome</keyword>
<reference evidence="4" key="1">
    <citation type="submission" date="2025-08" db="UniProtKB">
        <authorList>
            <consortium name="Ensembl"/>
        </authorList>
    </citation>
    <scope>IDENTIFICATION</scope>
</reference>
<dbReference type="GO" id="GO:0006629">
    <property type="term" value="P:lipid metabolic process"/>
    <property type="evidence" value="ECO:0007669"/>
    <property type="project" value="InterPro"/>
</dbReference>
<dbReference type="GeneTree" id="ENSGT00390000010118"/>
<dbReference type="GO" id="GO:0008081">
    <property type="term" value="F:phosphoric diester hydrolase activity"/>
    <property type="evidence" value="ECO:0007669"/>
    <property type="project" value="InterPro"/>
</dbReference>
<dbReference type="PANTHER" id="PTHR13593">
    <property type="match status" value="1"/>
</dbReference>
<evidence type="ECO:0000256" key="2">
    <source>
        <dbReference type="SAM" id="SignalP"/>
    </source>
</evidence>
<accession>A0A8C7ZR10</accession>
<dbReference type="PANTHER" id="PTHR13593:SF113">
    <property type="entry name" value="SI:DKEY-266F7.9"/>
    <property type="match status" value="1"/>
</dbReference>
<feature type="region of interest" description="Disordered" evidence="1">
    <location>
        <begin position="284"/>
        <end position="309"/>
    </location>
</feature>
<dbReference type="AlphaFoldDB" id="A0A8C7ZR10"/>
<organism evidence="4 5">
    <name type="scientific">Oryzias sinensis</name>
    <name type="common">Chinese medaka</name>
    <dbReference type="NCBI Taxonomy" id="183150"/>
    <lineage>
        <taxon>Eukaryota</taxon>
        <taxon>Metazoa</taxon>
        <taxon>Chordata</taxon>
        <taxon>Craniata</taxon>
        <taxon>Vertebrata</taxon>
        <taxon>Euteleostomi</taxon>
        <taxon>Actinopterygii</taxon>
        <taxon>Neopterygii</taxon>
        <taxon>Teleostei</taxon>
        <taxon>Neoteleostei</taxon>
        <taxon>Acanthomorphata</taxon>
        <taxon>Ovalentaria</taxon>
        <taxon>Atherinomorphae</taxon>
        <taxon>Beloniformes</taxon>
        <taxon>Adrianichthyidae</taxon>
        <taxon>Oryziinae</taxon>
        <taxon>Oryzias</taxon>
    </lineage>
</organism>
<dbReference type="SUPFAM" id="SSF51695">
    <property type="entry name" value="PLC-like phosphodiesterases"/>
    <property type="match status" value="1"/>
</dbReference>
<dbReference type="PROSITE" id="PS50007">
    <property type="entry name" value="PIPLC_X_DOMAIN"/>
    <property type="match status" value="1"/>
</dbReference>
<keyword evidence="2" id="KW-0732">Signal</keyword>
<feature type="chain" id="PRO_5034115625" description="Phosphatidylinositol-specific phospholipase C X domain-containing protein" evidence="2">
    <location>
        <begin position="16"/>
        <end position="309"/>
    </location>
</feature>
<dbReference type="Gene3D" id="3.20.20.190">
    <property type="entry name" value="Phosphatidylinositol (PI) phosphodiesterase"/>
    <property type="match status" value="1"/>
</dbReference>
<proteinExistence type="predicted"/>
<name>A0A8C7ZR10_9TELE</name>
<dbReference type="InterPro" id="IPR017946">
    <property type="entry name" value="PLC-like_Pdiesterase_TIM-brl"/>
</dbReference>
<dbReference type="Pfam" id="PF00388">
    <property type="entry name" value="PI-PLC-X"/>
    <property type="match status" value="1"/>
</dbReference>
<dbReference type="InterPro" id="IPR051057">
    <property type="entry name" value="PI-PLC_domain"/>
</dbReference>
<dbReference type="InterPro" id="IPR000909">
    <property type="entry name" value="PLipase_C_PInositol-sp_X_dom"/>
</dbReference>
<feature type="signal peptide" evidence="2">
    <location>
        <begin position="1"/>
        <end position="15"/>
    </location>
</feature>
<evidence type="ECO:0000256" key="1">
    <source>
        <dbReference type="SAM" id="MobiDB-lite"/>
    </source>
</evidence>
<reference evidence="4" key="2">
    <citation type="submission" date="2025-09" db="UniProtKB">
        <authorList>
            <consortium name="Ensembl"/>
        </authorList>
    </citation>
    <scope>IDENTIFICATION</scope>
</reference>
<evidence type="ECO:0000259" key="3">
    <source>
        <dbReference type="SMART" id="SM00148"/>
    </source>
</evidence>
<dbReference type="Ensembl" id="ENSOSIT00000048149.1">
    <property type="protein sequence ID" value="ENSOSIP00000045790.1"/>
    <property type="gene ID" value="ENSOSIG00000021733.1"/>
</dbReference>
<feature type="domain" description="Phosphatidylinositol-specific phospholipase C X" evidence="3">
    <location>
        <begin position="46"/>
        <end position="186"/>
    </location>
</feature>
<evidence type="ECO:0000313" key="4">
    <source>
        <dbReference type="Ensembl" id="ENSOSIP00000045790.1"/>
    </source>
</evidence>
<dbReference type="SMART" id="SM00148">
    <property type="entry name" value="PLCXc"/>
    <property type="match status" value="1"/>
</dbReference>
<sequence>VTFILCLFFFNLVLATLTVGAGTGFNDKPDLHPSFYNTDWMAFLPDETPLSAIAIPGSHESLTLYGGPLTVCQVWTLKKQLRVGIRYLDVHAGIWFPTQKKIYIRDGIWMFWQHMDLGEVLKQISDFLKIHKNETVLLKLTLHGLYKSKVEDLVKTMIGKFQNTVWTKMSVPKIKQVRGKIVFLRSETFHSGADNEKNTLFESNKLKNVKEKMKQMKSRICAHQIVVTETAATALRSPKSLARRVNLQLSELIQKHKTLSLNPACLGVFSMDFPSAETIKESVSILPGEEPKSTIQPGEEPESTASTTE</sequence>
<protein>
    <recommendedName>
        <fullName evidence="3">Phosphatidylinositol-specific phospholipase C X domain-containing protein</fullName>
    </recommendedName>
</protein>
<evidence type="ECO:0000313" key="5">
    <source>
        <dbReference type="Proteomes" id="UP000694383"/>
    </source>
</evidence>